<dbReference type="InterPro" id="IPR013087">
    <property type="entry name" value="Znf_C2H2_type"/>
</dbReference>
<comment type="subcellular location">
    <subcellularLocation>
        <location evidence="1">Nucleus</location>
    </subcellularLocation>
</comment>
<comment type="caution">
    <text evidence="10">The sequence shown here is derived from an EMBL/GenBank/DDBJ whole genome shotgun (WGS) entry which is preliminary data.</text>
</comment>
<proteinExistence type="predicted"/>
<feature type="compositionally biased region" description="Polar residues" evidence="8">
    <location>
        <begin position="30"/>
        <end position="45"/>
    </location>
</feature>
<evidence type="ECO:0000313" key="11">
    <source>
        <dbReference type="Proteomes" id="UP000708208"/>
    </source>
</evidence>
<evidence type="ECO:0000256" key="6">
    <source>
        <dbReference type="ARBA" id="ARBA00023242"/>
    </source>
</evidence>
<evidence type="ECO:0000256" key="7">
    <source>
        <dbReference type="PROSITE-ProRule" id="PRU00042"/>
    </source>
</evidence>
<accession>A0A8J2P8Y7</accession>
<evidence type="ECO:0000256" key="2">
    <source>
        <dbReference type="ARBA" id="ARBA00022723"/>
    </source>
</evidence>
<dbReference type="AlphaFoldDB" id="A0A8J2P8Y7"/>
<feature type="compositionally biased region" description="Basic residues" evidence="8">
    <location>
        <begin position="17"/>
        <end position="29"/>
    </location>
</feature>
<evidence type="ECO:0000256" key="3">
    <source>
        <dbReference type="ARBA" id="ARBA00022737"/>
    </source>
</evidence>
<evidence type="ECO:0000256" key="1">
    <source>
        <dbReference type="ARBA" id="ARBA00004123"/>
    </source>
</evidence>
<evidence type="ECO:0000256" key="8">
    <source>
        <dbReference type="SAM" id="MobiDB-lite"/>
    </source>
</evidence>
<evidence type="ECO:0000259" key="9">
    <source>
        <dbReference type="PROSITE" id="PS50157"/>
    </source>
</evidence>
<feature type="domain" description="C2H2-type" evidence="9">
    <location>
        <begin position="57"/>
        <end position="84"/>
    </location>
</feature>
<name>A0A8J2P8Y7_9HEXA</name>
<dbReference type="PROSITE" id="PS50157">
    <property type="entry name" value="ZINC_FINGER_C2H2_2"/>
    <property type="match status" value="1"/>
</dbReference>
<dbReference type="PROSITE" id="PS00028">
    <property type="entry name" value="ZINC_FINGER_C2H2_1"/>
    <property type="match status" value="2"/>
</dbReference>
<evidence type="ECO:0000256" key="5">
    <source>
        <dbReference type="ARBA" id="ARBA00022833"/>
    </source>
</evidence>
<evidence type="ECO:0000256" key="4">
    <source>
        <dbReference type="ARBA" id="ARBA00022771"/>
    </source>
</evidence>
<dbReference type="EMBL" id="CAJVCH010197908">
    <property type="protein sequence ID" value="CAG7730667.1"/>
    <property type="molecule type" value="Genomic_DNA"/>
</dbReference>
<keyword evidence="2" id="KW-0479">Metal-binding</keyword>
<dbReference type="Pfam" id="PF00096">
    <property type="entry name" value="zf-C2H2"/>
    <property type="match status" value="1"/>
</dbReference>
<dbReference type="GO" id="GO:0005634">
    <property type="term" value="C:nucleus"/>
    <property type="evidence" value="ECO:0007669"/>
    <property type="project" value="UniProtKB-SubCell"/>
</dbReference>
<organism evidence="10 11">
    <name type="scientific">Allacma fusca</name>
    <dbReference type="NCBI Taxonomy" id="39272"/>
    <lineage>
        <taxon>Eukaryota</taxon>
        <taxon>Metazoa</taxon>
        <taxon>Ecdysozoa</taxon>
        <taxon>Arthropoda</taxon>
        <taxon>Hexapoda</taxon>
        <taxon>Collembola</taxon>
        <taxon>Symphypleona</taxon>
        <taxon>Sminthuridae</taxon>
        <taxon>Allacma</taxon>
    </lineage>
</organism>
<reference evidence="10" key="1">
    <citation type="submission" date="2021-06" db="EMBL/GenBank/DDBJ databases">
        <authorList>
            <person name="Hodson N. C."/>
            <person name="Mongue J. A."/>
            <person name="Jaron S. K."/>
        </authorList>
    </citation>
    <scope>NUCLEOTIDE SEQUENCE</scope>
</reference>
<keyword evidence="11" id="KW-1185">Reference proteome</keyword>
<keyword evidence="4 7" id="KW-0863">Zinc-finger</keyword>
<sequence>MCQKSVNSESALDHYSLHTKRKDVHKKTSKLSITPIPSANATTRGEQPKQVKTKSPRVCRYCFRKFADEDSFLRHVRKHSGIASGLFHCTKCYKTFNRIEDYRIHACDSSGLIQHLIKQGSPIDFQDKIVTQITSSTQRGDTTIGNDGSKMEVICWLCHLEFGTQSELYQHIHLVHEQFKYMLHACSICETFSKNKQTLRKHFQDEHGKESYCEECRQCFDTERDYQVHLAQRGYCGICNDHILNKCLEYQHIPTHLI</sequence>
<dbReference type="InterPro" id="IPR050888">
    <property type="entry name" value="ZnF_C2H2-type_TF"/>
</dbReference>
<dbReference type="Proteomes" id="UP000708208">
    <property type="component" value="Unassembled WGS sequence"/>
</dbReference>
<dbReference type="SMART" id="SM00355">
    <property type="entry name" value="ZnF_C2H2"/>
    <property type="match status" value="5"/>
</dbReference>
<protein>
    <recommendedName>
        <fullName evidence="9">C2H2-type domain-containing protein</fullName>
    </recommendedName>
</protein>
<feature type="region of interest" description="Disordered" evidence="8">
    <location>
        <begin position="17"/>
        <end position="52"/>
    </location>
</feature>
<dbReference type="GO" id="GO:0008270">
    <property type="term" value="F:zinc ion binding"/>
    <property type="evidence" value="ECO:0007669"/>
    <property type="project" value="UniProtKB-KW"/>
</dbReference>
<keyword evidence="5" id="KW-0862">Zinc</keyword>
<gene>
    <name evidence="10" type="ORF">AFUS01_LOCUS19292</name>
</gene>
<dbReference type="PANTHER" id="PTHR24406">
    <property type="entry name" value="TRANSCRIPTIONAL REPRESSOR CTCFL-RELATED"/>
    <property type="match status" value="1"/>
</dbReference>
<evidence type="ECO:0000313" key="10">
    <source>
        <dbReference type="EMBL" id="CAG7730667.1"/>
    </source>
</evidence>
<keyword evidence="6" id="KW-0539">Nucleus</keyword>
<keyword evidence="3" id="KW-0677">Repeat</keyword>